<accession>A0A4C1YHP4</accession>
<organism evidence="2 3">
    <name type="scientific">Eumeta variegata</name>
    <name type="common">Bagworm moth</name>
    <name type="synonym">Eumeta japonica</name>
    <dbReference type="NCBI Taxonomy" id="151549"/>
    <lineage>
        <taxon>Eukaryota</taxon>
        <taxon>Metazoa</taxon>
        <taxon>Ecdysozoa</taxon>
        <taxon>Arthropoda</taxon>
        <taxon>Hexapoda</taxon>
        <taxon>Insecta</taxon>
        <taxon>Pterygota</taxon>
        <taxon>Neoptera</taxon>
        <taxon>Endopterygota</taxon>
        <taxon>Lepidoptera</taxon>
        <taxon>Glossata</taxon>
        <taxon>Ditrysia</taxon>
        <taxon>Tineoidea</taxon>
        <taxon>Psychidae</taxon>
        <taxon>Oiketicinae</taxon>
        <taxon>Eumeta</taxon>
    </lineage>
</organism>
<feature type="compositionally biased region" description="Basic and acidic residues" evidence="1">
    <location>
        <begin position="21"/>
        <end position="36"/>
    </location>
</feature>
<dbReference type="Proteomes" id="UP000299102">
    <property type="component" value="Unassembled WGS sequence"/>
</dbReference>
<name>A0A4C1YHP4_EUMVA</name>
<evidence type="ECO:0000256" key="1">
    <source>
        <dbReference type="SAM" id="MobiDB-lite"/>
    </source>
</evidence>
<feature type="region of interest" description="Disordered" evidence="1">
    <location>
        <begin position="20"/>
        <end position="40"/>
    </location>
</feature>
<gene>
    <name evidence="2" type="ORF">EVAR_43514_1</name>
</gene>
<keyword evidence="3" id="KW-1185">Reference proteome</keyword>
<reference evidence="2 3" key="1">
    <citation type="journal article" date="2019" name="Commun. Biol.">
        <title>The bagworm genome reveals a unique fibroin gene that provides high tensile strength.</title>
        <authorList>
            <person name="Kono N."/>
            <person name="Nakamura H."/>
            <person name="Ohtoshi R."/>
            <person name="Tomita M."/>
            <person name="Numata K."/>
            <person name="Arakawa K."/>
        </authorList>
    </citation>
    <scope>NUCLEOTIDE SEQUENCE [LARGE SCALE GENOMIC DNA]</scope>
</reference>
<protein>
    <submittedName>
        <fullName evidence="2">Uncharacterized protein</fullName>
    </submittedName>
</protein>
<proteinExistence type="predicted"/>
<evidence type="ECO:0000313" key="2">
    <source>
        <dbReference type="EMBL" id="GBP75608.1"/>
    </source>
</evidence>
<evidence type="ECO:0000313" key="3">
    <source>
        <dbReference type="Proteomes" id="UP000299102"/>
    </source>
</evidence>
<dbReference type="EMBL" id="BGZK01001254">
    <property type="protein sequence ID" value="GBP75608.1"/>
    <property type="molecule type" value="Genomic_DNA"/>
</dbReference>
<comment type="caution">
    <text evidence="2">The sequence shown here is derived from an EMBL/GenBank/DDBJ whole genome shotgun (WGS) entry which is preliminary data.</text>
</comment>
<sequence length="92" mass="10381">MQIISECMANNIRLKLQPTMRRIDGHSSSEQQKETRTSAQARVCVRSNRAYVAICTVRAPQTVHRTPHGALRESAAEPLHFPLRAIVKIYAI</sequence>
<dbReference type="AlphaFoldDB" id="A0A4C1YHP4"/>